<name>U4LE51_PYROM</name>
<protein>
    <submittedName>
        <fullName evidence="2">Uncharacterized protein</fullName>
    </submittedName>
</protein>
<keyword evidence="3" id="KW-1185">Reference proteome</keyword>
<proteinExistence type="predicted"/>
<organism evidence="2 3">
    <name type="scientific">Pyronema omphalodes (strain CBS 100304)</name>
    <name type="common">Pyronema confluens</name>
    <dbReference type="NCBI Taxonomy" id="1076935"/>
    <lineage>
        <taxon>Eukaryota</taxon>
        <taxon>Fungi</taxon>
        <taxon>Dikarya</taxon>
        <taxon>Ascomycota</taxon>
        <taxon>Pezizomycotina</taxon>
        <taxon>Pezizomycetes</taxon>
        <taxon>Pezizales</taxon>
        <taxon>Pyronemataceae</taxon>
        <taxon>Pyronema</taxon>
    </lineage>
</organism>
<sequence>MHLPGGQVGHLLSHQQTCQGIIQLQLINYHCHISLRKIQHFETRPKNNIQIIESLDKMSNGNMNHLKPTLSNLNIIKTLTKLTKLTRLANFTLHQILKATNRNLNTRKQIANITRTPRRETTLPYHHPANFQPTEPRQ</sequence>
<dbReference type="Proteomes" id="UP000018144">
    <property type="component" value="Unassembled WGS sequence"/>
</dbReference>
<dbReference type="EMBL" id="HF935354">
    <property type="protein sequence ID" value="CCX29787.1"/>
    <property type="molecule type" value="Genomic_DNA"/>
</dbReference>
<gene>
    <name evidence="2" type="ORF">PCON_07113</name>
</gene>
<accession>U4LE51</accession>
<dbReference type="AlphaFoldDB" id="U4LE51"/>
<feature type="region of interest" description="Disordered" evidence="1">
    <location>
        <begin position="119"/>
        <end position="138"/>
    </location>
</feature>
<evidence type="ECO:0000313" key="2">
    <source>
        <dbReference type="EMBL" id="CCX29787.1"/>
    </source>
</evidence>
<reference evidence="2 3" key="1">
    <citation type="journal article" date="2013" name="PLoS Genet.">
        <title>The genome and development-dependent transcriptomes of Pyronema confluens: a window into fungal evolution.</title>
        <authorList>
            <person name="Traeger S."/>
            <person name="Altegoer F."/>
            <person name="Freitag M."/>
            <person name="Gabaldon T."/>
            <person name="Kempken F."/>
            <person name="Kumar A."/>
            <person name="Marcet-Houben M."/>
            <person name="Poggeler S."/>
            <person name="Stajich J.E."/>
            <person name="Nowrousian M."/>
        </authorList>
    </citation>
    <scope>NUCLEOTIDE SEQUENCE [LARGE SCALE GENOMIC DNA]</scope>
    <source>
        <strain evidence="3">CBS 100304</strain>
        <tissue evidence="2">Vegetative mycelium</tissue>
    </source>
</reference>
<evidence type="ECO:0000313" key="3">
    <source>
        <dbReference type="Proteomes" id="UP000018144"/>
    </source>
</evidence>
<evidence type="ECO:0000256" key="1">
    <source>
        <dbReference type="SAM" id="MobiDB-lite"/>
    </source>
</evidence>